<comment type="similarity">
    <text evidence="1">Belongs to the sulfotransferase 1 family.</text>
</comment>
<evidence type="ECO:0000313" key="4">
    <source>
        <dbReference type="EMBL" id="CAH3181811.1"/>
    </source>
</evidence>
<feature type="domain" description="Sulfotransferase" evidence="3">
    <location>
        <begin position="587"/>
        <end position="834"/>
    </location>
</feature>
<feature type="domain" description="Sulfotransferase" evidence="3">
    <location>
        <begin position="166"/>
        <end position="242"/>
    </location>
</feature>
<sequence>MSDFNGSWEFCCKLFIEGNAVAYSAWNDHVLGWWKHKDDPNVLFLKYEDLHKDLPFQVRMIVNFLNKPLSDELINRIAEQCTFKGMEENENSYKTRDDVQSSPLLRKGVVGGWKSYFTPELNERFEKEVLGKIKGTGLEFDYEIYNESQSHSFRNSLSHIYFRHNKLDLPFHVRMIAEFLNKPSSDELISRIAEQCTFKAMMRNLNRFTVSNEQERLPFLRKGVVGDWKNYFTPELNERFEKEEPLTKQFIMACFPVIQMTEGEWRSAKYWDVLGLKIPIFFTDDPALLADYISNFETRPDDVFVVTYPKSGTTWVQEIVWQIYNEGAISSEKLLFRFPFLEARACNANEELLIDFKSLPSPRLIKSHLTYSTIPKSADEAARCKYIYVARNPKDVAVSYFHFMEHWKKIGVNDFSGPWEFCCKLFIEGNVGYNVWNDHVLDWWKHKDDPNVLFLKYEDLHKDLSSHVRMIANFLNKPLSDELITRIAEQCTFKGMKDNEVSYRREENQSSPLLRKGEVGGWKSYFTPEMNERFDKEMLAKLKGTGLEFDFEKSLRLWDVLGVKIPEYFTKHPALLADYISNFETRPDDVFVVSYPKSGTTWVQEIVWQIYNKGAVSSVKQAFRVPFLEMTATHEKLVELTDLKTLPSPRLIKSHLTHSTTPRSANKDDQCKYIYIARNPEDVAASYFHFTEYLNMFGTDYNGPWGFFAKLFIEGNVVGYNVWTDHVLDWWKHRGDPKVLFLKYEDLHKDLPSHVQIIADFLNKPLSDELFSRIAKQCILKGMQENMTSYTVDDKETTSALLRKGVVGDWKNYFTPELNERFDNEVLSKLKGTGLEEGEWTSFKYWDVLGLFIPYVFTNDPALLADYITNFETRPDDVFVVSYPKSGTTWVQEIVWQIYNEGAISSEKQMFRFPFFEASACNANKQFLVDFKTLPSPRLIKTHLTHNTTPRSANKDAQCKYIYVARNPKDVAVSSFHFAEHFKKIGMSDFNGPWEFWCKLFIEGNAVNAWNDHVLGWWKHKDDPNVLFLKYEDLHKDLPSHVRIIANFLNKPLSDELINRIAEQCTFKGMKENEKSYKARDDVQSSPLLRKGVVGGWKSYFTPELNERFEKEVLGKIKGTGLEFDFEI</sequence>
<evidence type="ECO:0000256" key="1">
    <source>
        <dbReference type="ARBA" id="ARBA00005771"/>
    </source>
</evidence>
<dbReference type="SUPFAM" id="SSF52540">
    <property type="entry name" value="P-loop containing nucleoside triphosphate hydrolases"/>
    <property type="match status" value="5"/>
</dbReference>
<protein>
    <recommendedName>
        <fullName evidence="3">Sulfotransferase domain-containing protein</fullName>
    </recommendedName>
</protein>
<proteinExistence type="inferred from homology"/>
<name>A0ABN8RVB7_9CNID</name>
<feature type="domain" description="Sulfotransferase" evidence="3">
    <location>
        <begin position="7"/>
        <end position="136"/>
    </location>
</feature>
<reference evidence="4 5" key="1">
    <citation type="submission" date="2022-05" db="EMBL/GenBank/DDBJ databases">
        <authorList>
            <consortium name="Genoscope - CEA"/>
            <person name="William W."/>
        </authorList>
    </citation>
    <scope>NUCLEOTIDE SEQUENCE [LARGE SCALE GENOMIC DNA]</scope>
</reference>
<feature type="domain" description="Sulfotransferase" evidence="3">
    <location>
        <begin position="300"/>
        <end position="546"/>
    </location>
</feature>
<dbReference type="InterPro" id="IPR027417">
    <property type="entry name" value="P-loop_NTPase"/>
</dbReference>
<keyword evidence="5" id="KW-1185">Reference proteome</keyword>
<comment type="caution">
    <text evidence="4">The sequence shown here is derived from an EMBL/GenBank/DDBJ whole genome shotgun (WGS) entry which is preliminary data.</text>
</comment>
<dbReference type="EMBL" id="CALNXK010000307">
    <property type="protein sequence ID" value="CAH3181811.1"/>
    <property type="molecule type" value="Genomic_DNA"/>
</dbReference>
<feature type="domain" description="Sulfotransferase" evidence="3">
    <location>
        <begin position="875"/>
        <end position="1120"/>
    </location>
</feature>
<dbReference type="PANTHER" id="PTHR11783">
    <property type="entry name" value="SULFOTRANSFERASE SULT"/>
    <property type="match status" value="1"/>
</dbReference>
<evidence type="ECO:0000256" key="2">
    <source>
        <dbReference type="ARBA" id="ARBA00022679"/>
    </source>
</evidence>
<dbReference type="Gene3D" id="3.40.50.300">
    <property type="entry name" value="P-loop containing nucleotide triphosphate hydrolases"/>
    <property type="match status" value="5"/>
</dbReference>
<accession>A0ABN8RVB7</accession>
<keyword evidence="2" id="KW-0808">Transferase</keyword>
<dbReference type="Proteomes" id="UP001159405">
    <property type="component" value="Unassembled WGS sequence"/>
</dbReference>
<dbReference type="Pfam" id="PF00685">
    <property type="entry name" value="Sulfotransfer_1"/>
    <property type="match status" value="5"/>
</dbReference>
<dbReference type="InterPro" id="IPR000863">
    <property type="entry name" value="Sulfotransferase_dom"/>
</dbReference>
<gene>
    <name evidence="4" type="ORF">PLOB_00025893</name>
</gene>
<organism evidence="4 5">
    <name type="scientific">Porites lobata</name>
    <dbReference type="NCBI Taxonomy" id="104759"/>
    <lineage>
        <taxon>Eukaryota</taxon>
        <taxon>Metazoa</taxon>
        <taxon>Cnidaria</taxon>
        <taxon>Anthozoa</taxon>
        <taxon>Hexacorallia</taxon>
        <taxon>Scleractinia</taxon>
        <taxon>Fungiina</taxon>
        <taxon>Poritidae</taxon>
        <taxon>Porites</taxon>
    </lineage>
</organism>
<evidence type="ECO:0000259" key="3">
    <source>
        <dbReference type="Pfam" id="PF00685"/>
    </source>
</evidence>
<evidence type="ECO:0000313" key="5">
    <source>
        <dbReference type="Proteomes" id="UP001159405"/>
    </source>
</evidence>